<evidence type="ECO:0000313" key="1">
    <source>
        <dbReference type="EMBL" id="SVC69887.1"/>
    </source>
</evidence>
<dbReference type="AlphaFoldDB" id="A0A382PAL6"/>
<dbReference type="EMBL" id="UINC01105728">
    <property type="protein sequence ID" value="SVC69887.1"/>
    <property type="molecule type" value="Genomic_DNA"/>
</dbReference>
<gene>
    <name evidence="1" type="ORF">METZ01_LOCUS322741</name>
</gene>
<sequence>MDLSISWGRRWEFLTWSYFWGVFVLDGEEIIESR</sequence>
<name>A0A382PAL6_9ZZZZ</name>
<reference evidence="1" key="1">
    <citation type="submission" date="2018-05" db="EMBL/GenBank/DDBJ databases">
        <authorList>
            <person name="Lanie J.A."/>
            <person name="Ng W.-L."/>
            <person name="Kazmierczak K.M."/>
            <person name="Andrzejewski T.M."/>
            <person name="Davidsen T.M."/>
            <person name="Wayne K.J."/>
            <person name="Tettelin H."/>
            <person name="Glass J.I."/>
            <person name="Rusch D."/>
            <person name="Podicherti R."/>
            <person name="Tsui H.-C.T."/>
            <person name="Winkler M.E."/>
        </authorList>
    </citation>
    <scope>NUCLEOTIDE SEQUENCE</scope>
</reference>
<organism evidence="1">
    <name type="scientific">marine metagenome</name>
    <dbReference type="NCBI Taxonomy" id="408172"/>
    <lineage>
        <taxon>unclassified sequences</taxon>
        <taxon>metagenomes</taxon>
        <taxon>ecological metagenomes</taxon>
    </lineage>
</organism>
<protein>
    <submittedName>
        <fullName evidence="1">Uncharacterized protein</fullName>
    </submittedName>
</protein>
<proteinExistence type="predicted"/>
<accession>A0A382PAL6</accession>